<keyword evidence="1" id="KW-0175">Coiled coil</keyword>
<dbReference type="InterPro" id="IPR046118">
    <property type="entry name" value="DUF6115"/>
</dbReference>
<dbReference type="Pfam" id="PF19610">
    <property type="entry name" value="DUF6115"/>
    <property type="match status" value="1"/>
</dbReference>
<accession>A0A164QR91</accession>
<dbReference type="PATRIC" id="fig|1396.535.peg.4279"/>
<comment type="caution">
    <text evidence="3">The sequence shown here is derived from an EMBL/GenBank/DDBJ whole genome shotgun (WGS) entry which is preliminary data.</text>
</comment>
<name>A0A164QR91_BACCE</name>
<feature type="coiled-coil region" evidence="1">
    <location>
        <begin position="32"/>
        <end position="77"/>
    </location>
</feature>
<keyword evidence="2" id="KW-0812">Transmembrane</keyword>
<protein>
    <submittedName>
        <fullName evidence="3">Uncharacterized protein</fullName>
    </submittedName>
</protein>
<reference evidence="3 4" key="1">
    <citation type="submission" date="2015-09" db="EMBL/GenBank/DDBJ databases">
        <title>Bacillus cereus food isolates.</title>
        <authorList>
            <person name="Boekhorst J."/>
        </authorList>
    </citation>
    <scope>NUCLEOTIDE SEQUENCE [LARGE SCALE GENOMIC DNA]</scope>
    <source>
        <strain evidence="3 4">B4088</strain>
    </source>
</reference>
<evidence type="ECO:0000256" key="2">
    <source>
        <dbReference type="SAM" id="Phobius"/>
    </source>
</evidence>
<gene>
    <name evidence="3" type="ORF">B4088_0527</name>
</gene>
<dbReference type="EMBL" id="LJKE01000015">
    <property type="protein sequence ID" value="KZD72066.1"/>
    <property type="molecule type" value="Genomic_DNA"/>
</dbReference>
<keyword evidence="2" id="KW-0472">Membrane</keyword>
<organism evidence="3 4">
    <name type="scientific">Bacillus cereus</name>
    <dbReference type="NCBI Taxonomy" id="1396"/>
    <lineage>
        <taxon>Bacteria</taxon>
        <taxon>Bacillati</taxon>
        <taxon>Bacillota</taxon>
        <taxon>Bacilli</taxon>
        <taxon>Bacillales</taxon>
        <taxon>Bacillaceae</taxon>
        <taxon>Bacillus</taxon>
        <taxon>Bacillus cereus group</taxon>
    </lineage>
</organism>
<dbReference type="Gene3D" id="1.10.10.60">
    <property type="entry name" value="Homeodomain-like"/>
    <property type="match status" value="1"/>
</dbReference>
<dbReference type="AlphaFoldDB" id="A0A164QR91"/>
<evidence type="ECO:0000256" key="1">
    <source>
        <dbReference type="SAM" id="Coils"/>
    </source>
</evidence>
<evidence type="ECO:0000313" key="3">
    <source>
        <dbReference type="EMBL" id="KZD72066.1"/>
    </source>
</evidence>
<dbReference type="RefSeq" id="WP_063259749.1">
    <property type="nucleotide sequence ID" value="NZ_LJKE01000015.1"/>
</dbReference>
<evidence type="ECO:0000313" key="4">
    <source>
        <dbReference type="Proteomes" id="UP000076482"/>
    </source>
</evidence>
<proteinExistence type="predicted"/>
<keyword evidence="2" id="KW-1133">Transmembrane helix</keyword>
<sequence length="143" mass="16593">MIKALIGISIGVLLLSGALVMWTFMYMKRHSKEELEKLVEGFRKEMDDCKKQCEELKEGMKEETENSLLKLKDLEIKMEERVPTKESNSSTNDENEEIIRLYKKGESIEAISKKMNRNTGEIKVIISYNDYLQDGHKKKNMVG</sequence>
<dbReference type="Proteomes" id="UP000076482">
    <property type="component" value="Unassembled WGS sequence"/>
</dbReference>
<feature type="transmembrane region" description="Helical" evidence="2">
    <location>
        <begin position="6"/>
        <end position="27"/>
    </location>
</feature>